<proteinExistence type="predicted"/>
<dbReference type="SUPFAM" id="SSF52540">
    <property type="entry name" value="P-loop containing nucleoside triphosphate hydrolases"/>
    <property type="match status" value="1"/>
</dbReference>
<dbReference type="Proteomes" id="UP000800036">
    <property type="component" value="Unassembled WGS sequence"/>
</dbReference>
<dbReference type="GO" id="GO:0034605">
    <property type="term" value="P:cellular response to heat"/>
    <property type="evidence" value="ECO:0007669"/>
    <property type="project" value="TreeGrafter"/>
</dbReference>
<evidence type="ECO:0000256" key="1">
    <source>
        <dbReference type="ARBA" id="ARBA00022741"/>
    </source>
</evidence>
<sequence>MSFPNPKAAYSFISAGNDKLVSNPIPEIATDADDLLVRTAHKELKMRIICTALEHNCTTDKLRYYLEQRKKSERHHFDDTLKQFGCPALFYAVSRNNIEAVQTLLEYGVDADILNDCFDMPLLAFTILQGKSQSTNTTEVIKQLLAYGASPLVIPKDMWTKYLSDPEATRWRSSIMYDKEAQWCKPEVKVKLAAALHLTHRYLLYRASTLNKPTPRELQLGCDHEIVNLFKVPYFMIGQLPAAKLIMKTVFNHITNHNPSPLVMVFAGPSGHGKTELAEQMGSLLSVKHKKLSCSEIRERMDLLGGSNFYHRSDEGSEFNNFVSDNTGKRAVVVLDEFDTTTEEVRLSLLNTLDKGTFTDRRNNRAVDCSKFIWILATNFGDTMIQSFYDREVKRLSNEKQETVNVTALQLELMEAFKSTYGAPLAGRTRLIVPFLPFSHGEAAVVFHKFFMEYQDRVRAAIDLREGFMRHINHIDLNIYEDGDFSSKVVKKYYDPATGARGVRRAVDVVEANLTEE</sequence>
<dbReference type="PANTHER" id="PTHR11638">
    <property type="entry name" value="ATP-DEPENDENT CLP PROTEASE"/>
    <property type="match status" value="1"/>
</dbReference>
<evidence type="ECO:0000256" key="3">
    <source>
        <dbReference type="PROSITE-ProRule" id="PRU00023"/>
    </source>
</evidence>
<dbReference type="InterPro" id="IPR003959">
    <property type="entry name" value="ATPase_AAA_core"/>
</dbReference>
<keyword evidence="3" id="KW-0040">ANK repeat</keyword>
<dbReference type="GO" id="GO:0005737">
    <property type="term" value="C:cytoplasm"/>
    <property type="evidence" value="ECO:0007669"/>
    <property type="project" value="TreeGrafter"/>
</dbReference>
<dbReference type="PROSITE" id="PS50297">
    <property type="entry name" value="ANK_REP_REGION"/>
    <property type="match status" value="1"/>
</dbReference>
<name>A0A6A5VCD8_9PLEO</name>
<evidence type="ECO:0000259" key="4">
    <source>
        <dbReference type="Pfam" id="PF07724"/>
    </source>
</evidence>
<dbReference type="Pfam" id="PF07724">
    <property type="entry name" value="AAA_2"/>
    <property type="match status" value="1"/>
</dbReference>
<reference evidence="5" key="1">
    <citation type="journal article" date="2020" name="Stud. Mycol.">
        <title>101 Dothideomycetes genomes: a test case for predicting lifestyles and emergence of pathogens.</title>
        <authorList>
            <person name="Haridas S."/>
            <person name="Albert R."/>
            <person name="Binder M."/>
            <person name="Bloem J."/>
            <person name="Labutti K."/>
            <person name="Salamov A."/>
            <person name="Andreopoulos B."/>
            <person name="Baker S."/>
            <person name="Barry K."/>
            <person name="Bills G."/>
            <person name="Bluhm B."/>
            <person name="Cannon C."/>
            <person name="Castanera R."/>
            <person name="Culley D."/>
            <person name="Daum C."/>
            <person name="Ezra D."/>
            <person name="Gonzalez J."/>
            <person name="Henrissat B."/>
            <person name="Kuo A."/>
            <person name="Liang C."/>
            <person name="Lipzen A."/>
            <person name="Lutzoni F."/>
            <person name="Magnuson J."/>
            <person name="Mondo S."/>
            <person name="Nolan M."/>
            <person name="Ohm R."/>
            <person name="Pangilinan J."/>
            <person name="Park H.-J."/>
            <person name="Ramirez L."/>
            <person name="Alfaro M."/>
            <person name="Sun H."/>
            <person name="Tritt A."/>
            <person name="Yoshinaga Y."/>
            <person name="Zwiers L.-H."/>
            <person name="Turgeon B."/>
            <person name="Goodwin S."/>
            <person name="Spatafora J."/>
            <person name="Crous P."/>
            <person name="Grigoriev I."/>
        </authorList>
    </citation>
    <scope>NUCLEOTIDE SEQUENCE</scope>
    <source>
        <strain evidence="5">CBS 107.79</strain>
    </source>
</reference>
<dbReference type="Pfam" id="PF13637">
    <property type="entry name" value="Ank_4"/>
    <property type="match status" value="1"/>
</dbReference>
<keyword evidence="6" id="KW-1185">Reference proteome</keyword>
<dbReference type="AlphaFoldDB" id="A0A6A5VCD8"/>
<keyword evidence="2" id="KW-0067">ATP-binding</keyword>
<dbReference type="SUPFAM" id="SSF48403">
    <property type="entry name" value="Ankyrin repeat"/>
    <property type="match status" value="1"/>
</dbReference>
<evidence type="ECO:0000313" key="5">
    <source>
        <dbReference type="EMBL" id="KAF1975133.1"/>
    </source>
</evidence>
<dbReference type="Gene3D" id="3.40.50.300">
    <property type="entry name" value="P-loop containing nucleotide triphosphate hydrolases"/>
    <property type="match status" value="1"/>
</dbReference>
<dbReference type="GO" id="GO:0005524">
    <property type="term" value="F:ATP binding"/>
    <property type="evidence" value="ECO:0007669"/>
    <property type="project" value="UniProtKB-KW"/>
</dbReference>
<dbReference type="OrthoDB" id="47330at2759"/>
<feature type="repeat" description="ANK" evidence="3">
    <location>
        <begin position="84"/>
        <end position="116"/>
    </location>
</feature>
<accession>A0A6A5VCD8</accession>
<dbReference type="PANTHER" id="PTHR11638:SF18">
    <property type="entry name" value="HEAT SHOCK PROTEIN 104"/>
    <property type="match status" value="1"/>
</dbReference>
<protein>
    <submittedName>
        <fullName evidence="5">P-loop containing nucleoside triphosphate hydrolase protein</fullName>
    </submittedName>
</protein>
<organism evidence="5 6">
    <name type="scientific">Bimuria novae-zelandiae CBS 107.79</name>
    <dbReference type="NCBI Taxonomy" id="1447943"/>
    <lineage>
        <taxon>Eukaryota</taxon>
        <taxon>Fungi</taxon>
        <taxon>Dikarya</taxon>
        <taxon>Ascomycota</taxon>
        <taxon>Pezizomycotina</taxon>
        <taxon>Dothideomycetes</taxon>
        <taxon>Pleosporomycetidae</taxon>
        <taxon>Pleosporales</taxon>
        <taxon>Massarineae</taxon>
        <taxon>Didymosphaeriaceae</taxon>
        <taxon>Bimuria</taxon>
    </lineage>
</organism>
<evidence type="ECO:0000313" key="6">
    <source>
        <dbReference type="Proteomes" id="UP000800036"/>
    </source>
</evidence>
<keyword evidence="5" id="KW-0378">Hydrolase</keyword>
<dbReference type="PRINTS" id="PR00300">
    <property type="entry name" value="CLPPROTEASEA"/>
</dbReference>
<dbReference type="GO" id="GO:0016887">
    <property type="term" value="F:ATP hydrolysis activity"/>
    <property type="evidence" value="ECO:0007669"/>
    <property type="project" value="InterPro"/>
</dbReference>
<dbReference type="InterPro" id="IPR036770">
    <property type="entry name" value="Ankyrin_rpt-contain_sf"/>
</dbReference>
<dbReference type="InterPro" id="IPR002110">
    <property type="entry name" value="Ankyrin_rpt"/>
</dbReference>
<keyword evidence="1" id="KW-0547">Nucleotide-binding</keyword>
<dbReference type="InterPro" id="IPR001270">
    <property type="entry name" value="ClpA/B"/>
</dbReference>
<dbReference type="InterPro" id="IPR027417">
    <property type="entry name" value="P-loop_NTPase"/>
</dbReference>
<evidence type="ECO:0000256" key="2">
    <source>
        <dbReference type="ARBA" id="ARBA00022840"/>
    </source>
</evidence>
<dbReference type="PROSITE" id="PS50088">
    <property type="entry name" value="ANK_REPEAT"/>
    <property type="match status" value="1"/>
</dbReference>
<gene>
    <name evidence="5" type="ORF">BU23DRAFT_503631</name>
</gene>
<dbReference type="Gene3D" id="1.25.40.20">
    <property type="entry name" value="Ankyrin repeat-containing domain"/>
    <property type="match status" value="1"/>
</dbReference>
<feature type="domain" description="ATPase AAA-type core" evidence="4">
    <location>
        <begin position="264"/>
        <end position="405"/>
    </location>
</feature>
<dbReference type="InterPro" id="IPR050130">
    <property type="entry name" value="ClpA_ClpB"/>
</dbReference>
<dbReference type="EMBL" id="ML976671">
    <property type="protein sequence ID" value="KAF1975133.1"/>
    <property type="molecule type" value="Genomic_DNA"/>
</dbReference>
<dbReference type="SMART" id="SM00248">
    <property type="entry name" value="ANK"/>
    <property type="match status" value="2"/>
</dbReference>